<dbReference type="InterPro" id="IPR036085">
    <property type="entry name" value="PAZ_dom_sf"/>
</dbReference>
<dbReference type="Pfam" id="PF02170">
    <property type="entry name" value="PAZ"/>
    <property type="match status" value="1"/>
</dbReference>
<dbReference type="InterPro" id="IPR014811">
    <property type="entry name" value="ArgoL1"/>
</dbReference>
<dbReference type="PROSITE" id="PS50821">
    <property type="entry name" value="PAZ"/>
    <property type="match status" value="1"/>
</dbReference>
<proteinExistence type="predicted"/>
<reference evidence="4" key="1">
    <citation type="submission" date="2023-03" db="EMBL/GenBank/DDBJ databases">
        <title>Massive genome expansion in bonnet fungi (Mycena s.s.) driven by repeated elements and novel gene families across ecological guilds.</title>
        <authorList>
            <consortium name="Lawrence Berkeley National Laboratory"/>
            <person name="Harder C.B."/>
            <person name="Miyauchi S."/>
            <person name="Viragh M."/>
            <person name="Kuo A."/>
            <person name="Thoen E."/>
            <person name="Andreopoulos B."/>
            <person name="Lu D."/>
            <person name="Skrede I."/>
            <person name="Drula E."/>
            <person name="Henrissat B."/>
            <person name="Morin E."/>
            <person name="Kohler A."/>
            <person name="Barry K."/>
            <person name="LaButti K."/>
            <person name="Morin E."/>
            <person name="Salamov A."/>
            <person name="Lipzen A."/>
            <person name="Mereny Z."/>
            <person name="Hegedus B."/>
            <person name="Baldrian P."/>
            <person name="Stursova M."/>
            <person name="Weitz H."/>
            <person name="Taylor A."/>
            <person name="Grigoriev I.V."/>
            <person name="Nagy L.G."/>
            <person name="Martin F."/>
            <person name="Kauserud H."/>
        </authorList>
    </citation>
    <scope>NUCLEOTIDE SEQUENCE</scope>
    <source>
        <strain evidence="4">CBHHK002</strain>
    </source>
</reference>
<evidence type="ECO:0000259" key="2">
    <source>
        <dbReference type="PROSITE" id="PS50821"/>
    </source>
</evidence>
<dbReference type="PROSITE" id="PS50822">
    <property type="entry name" value="PIWI"/>
    <property type="match status" value="1"/>
</dbReference>
<dbReference type="SUPFAM" id="SSF101690">
    <property type="entry name" value="PAZ domain"/>
    <property type="match status" value="1"/>
</dbReference>
<dbReference type="Gene3D" id="3.30.420.10">
    <property type="entry name" value="Ribonuclease H-like superfamily/Ribonuclease H"/>
    <property type="match status" value="1"/>
</dbReference>
<dbReference type="InterPro" id="IPR012337">
    <property type="entry name" value="RNaseH-like_sf"/>
</dbReference>
<accession>A0AAD6ZR40</accession>
<evidence type="ECO:0000259" key="3">
    <source>
        <dbReference type="PROSITE" id="PS50822"/>
    </source>
</evidence>
<dbReference type="InterPro" id="IPR032472">
    <property type="entry name" value="ArgoL2"/>
</dbReference>
<gene>
    <name evidence="4" type="ORF">DFH08DRAFT_749963</name>
</gene>
<dbReference type="SMART" id="SM01163">
    <property type="entry name" value="DUF1785"/>
    <property type="match status" value="1"/>
</dbReference>
<dbReference type="InterPro" id="IPR003165">
    <property type="entry name" value="Piwi"/>
</dbReference>
<dbReference type="CDD" id="cd02846">
    <property type="entry name" value="PAZ_argonaute_like"/>
    <property type="match status" value="1"/>
</dbReference>
<dbReference type="Gene3D" id="3.40.50.2300">
    <property type="match status" value="1"/>
</dbReference>
<sequence length="880" mass="96837">MPPRGQGRGAPRGGRGGGRGSVLAPSQPAHQAPAAHITTVGVKRPNFGTSGRAIPININSFKTTIPEGYIYHYDVAITSEKILPVAMNMRLMKALQDTIAPTIFAETRVGFDGRKNLYSPIELNLGPNESAEFDVTLPRPTTNTDRPPKVYKIKLARVARINTEILKRFIAGQQSQDNAVSTALMALNVVIKMDPAQKFPTKGRSFFTPSETRNLGSGMVLWRGYFQSVRPTLDRLSINVDISTGVMYQAGPLIDLCLAFIGRNNPALLTRQMPDRERIALGRFITGVRVQTQDPNGEARARVVRKLTKVGASESSFTMRDGSVRTVAQYFQETRGRPLRFPTLLCVEVGQGALIPLELASVLPGQLVRKEVPDDKKTALVEFATMKPKERLESIRKGLQVLAYGQSEYVRKFGLTVDNTLLSTQARILKAPTLKYGPGNAPIVNPTNGMWNMADKRLFRPATIAAWVMVIFETQNRFNDAVASKVAADFVSGMRSTGITITDPAPVVRRINGQGNIVQELQAAGAACFQQKKVPPTLFVVVIPEGGNDLYTIVKHWGDVKKGVATQCLKSRKCTNAKIQFWANVALKVNVKLGGINVVTDTVLSDPHTPTVFLGADVMHPAPGATGRPSFAAVVSSVDSNAAKYVATQRVQTSRQELITDLKDMTKDLLANYMSYREQAEKVKPSAPKRLIFYRDGVSEGQFQQVLDNELPLIKQACQELKIAPRITLVVVGKRHHIRLFPVNDRDADRSGNCPAGTVVDRDIGHPTEFDFYLQSHGGLLGTSRPAHYSVLYDENNLNADTMQALSFALCHVYAASTRSVSIPAPVYYADTVCARAKIHFDPFSQQSESGTTEASENLEKFKQDYLPLHKDQKLRMYFS</sequence>
<dbReference type="Gene3D" id="2.170.260.10">
    <property type="entry name" value="paz domain"/>
    <property type="match status" value="1"/>
</dbReference>
<keyword evidence="5" id="KW-1185">Reference proteome</keyword>
<feature type="compositionally biased region" description="Low complexity" evidence="1">
    <location>
        <begin position="24"/>
        <end position="34"/>
    </location>
</feature>
<feature type="domain" description="PAZ" evidence="2">
    <location>
        <begin position="252"/>
        <end position="364"/>
    </location>
</feature>
<dbReference type="SUPFAM" id="SSF53098">
    <property type="entry name" value="Ribonuclease H-like"/>
    <property type="match status" value="1"/>
</dbReference>
<dbReference type="AlphaFoldDB" id="A0AAD6ZR40"/>
<dbReference type="Proteomes" id="UP001218218">
    <property type="component" value="Unassembled WGS sequence"/>
</dbReference>
<comment type="caution">
    <text evidence="4">The sequence shown here is derived from an EMBL/GenBank/DDBJ whole genome shotgun (WGS) entry which is preliminary data.</text>
</comment>
<dbReference type="Pfam" id="PF16488">
    <property type="entry name" value="ArgoL2"/>
    <property type="match status" value="1"/>
</dbReference>
<evidence type="ECO:0000313" key="5">
    <source>
        <dbReference type="Proteomes" id="UP001218218"/>
    </source>
</evidence>
<dbReference type="Pfam" id="PF02171">
    <property type="entry name" value="Piwi"/>
    <property type="match status" value="1"/>
</dbReference>
<protein>
    <submittedName>
        <fullName evidence="4">Argonaute-like protein</fullName>
    </submittedName>
</protein>
<dbReference type="InterPro" id="IPR003100">
    <property type="entry name" value="PAZ_dom"/>
</dbReference>
<evidence type="ECO:0000256" key="1">
    <source>
        <dbReference type="SAM" id="MobiDB-lite"/>
    </source>
</evidence>
<organism evidence="4 5">
    <name type="scientific">Mycena albidolilacea</name>
    <dbReference type="NCBI Taxonomy" id="1033008"/>
    <lineage>
        <taxon>Eukaryota</taxon>
        <taxon>Fungi</taxon>
        <taxon>Dikarya</taxon>
        <taxon>Basidiomycota</taxon>
        <taxon>Agaricomycotina</taxon>
        <taxon>Agaricomycetes</taxon>
        <taxon>Agaricomycetidae</taxon>
        <taxon>Agaricales</taxon>
        <taxon>Marasmiineae</taxon>
        <taxon>Mycenaceae</taxon>
        <taxon>Mycena</taxon>
    </lineage>
</organism>
<dbReference type="Pfam" id="PF16487">
    <property type="entry name" value="ArgoMid"/>
    <property type="match status" value="1"/>
</dbReference>
<evidence type="ECO:0000313" key="4">
    <source>
        <dbReference type="EMBL" id="KAJ7334900.1"/>
    </source>
</evidence>
<dbReference type="SMART" id="SM00950">
    <property type="entry name" value="Piwi"/>
    <property type="match status" value="1"/>
</dbReference>
<dbReference type="EMBL" id="JARIHO010000032">
    <property type="protein sequence ID" value="KAJ7334900.1"/>
    <property type="molecule type" value="Genomic_DNA"/>
</dbReference>
<dbReference type="PANTHER" id="PTHR22891">
    <property type="entry name" value="EUKARYOTIC TRANSLATION INITIATION FACTOR 2C"/>
    <property type="match status" value="1"/>
</dbReference>
<dbReference type="InterPro" id="IPR045246">
    <property type="entry name" value="Piwi_ago-like"/>
</dbReference>
<feature type="domain" description="Piwi" evidence="3">
    <location>
        <begin position="538"/>
        <end position="842"/>
    </location>
</feature>
<dbReference type="Pfam" id="PF16486">
    <property type="entry name" value="ArgoN"/>
    <property type="match status" value="1"/>
</dbReference>
<dbReference type="InterPro" id="IPR032473">
    <property type="entry name" value="Argonaute_Mid_dom"/>
</dbReference>
<dbReference type="CDD" id="cd04657">
    <property type="entry name" value="Piwi_ago-like"/>
    <property type="match status" value="1"/>
</dbReference>
<dbReference type="Pfam" id="PF08699">
    <property type="entry name" value="ArgoL1"/>
    <property type="match status" value="1"/>
</dbReference>
<name>A0AAD6ZR40_9AGAR</name>
<dbReference type="InterPro" id="IPR032474">
    <property type="entry name" value="Argonaute_N"/>
</dbReference>
<feature type="compositionally biased region" description="Gly residues" evidence="1">
    <location>
        <begin position="1"/>
        <end position="20"/>
    </location>
</feature>
<dbReference type="GO" id="GO:0003723">
    <property type="term" value="F:RNA binding"/>
    <property type="evidence" value="ECO:0007669"/>
    <property type="project" value="InterPro"/>
</dbReference>
<feature type="region of interest" description="Disordered" evidence="1">
    <location>
        <begin position="1"/>
        <end position="34"/>
    </location>
</feature>
<dbReference type="InterPro" id="IPR036397">
    <property type="entry name" value="RNaseH_sf"/>
</dbReference>